<evidence type="ECO:0000256" key="4">
    <source>
        <dbReference type="ARBA" id="ARBA00022734"/>
    </source>
</evidence>
<keyword evidence="8" id="KW-1185">Reference proteome</keyword>
<name>A0A210QRQ5_MIZYE</name>
<dbReference type="OrthoDB" id="10047605at2759"/>
<evidence type="ECO:0000313" key="8">
    <source>
        <dbReference type="Proteomes" id="UP000242188"/>
    </source>
</evidence>
<dbReference type="Gene3D" id="3.10.100.10">
    <property type="entry name" value="Mannose-Binding Protein A, subunit A"/>
    <property type="match status" value="1"/>
</dbReference>
<dbReference type="GO" id="GO:0030246">
    <property type="term" value="F:carbohydrate binding"/>
    <property type="evidence" value="ECO:0007669"/>
    <property type="project" value="UniProtKB-KW"/>
</dbReference>
<comment type="caution">
    <text evidence="7">The sequence shown here is derived from an EMBL/GenBank/DDBJ whole genome shotgun (WGS) entry which is preliminary data.</text>
</comment>
<dbReference type="InterPro" id="IPR051663">
    <property type="entry name" value="CLec_Tetranectin-domain"/>
</dbReference>
<reference evidence="7 8" key="1">
    <citation type="journal article" date="2017" name="Nat. Ecol. Evol.">
        <title>Scallop genome provides insights into evolution of bilaterian karyotype and development.</title>
        <authorList>
            <person name="Wang S."/>
            <person name="Zhang J."/>
            <person name="Jiao W."/>
            <person name="Li J."/>
            <person name="Xun X."/>
            <person name="Sun Y."/>
            <person name="Guo X."/>
            <person name="Huan P."/>
            <person name="Dong B."/>
            <person name="Zhang L."/>
            <person name="Hu X."/>
            <person name="Sun X."/>
            <person name="Wang J."/>
            <person name="Zhao C."/>
            <person name="Wang Y."/>
            <person name="Wang D."/>
            <person name="Huang X."/>
            <person name="Wang R."/>
            <person name="Lv J."/>
            <person name="Li Y."/>
            <person name="Zhang Z."/>
            <person name="Liu B."/>
            <person name="Lu W."/>
            <person name="Hui Y."/>
            <person name="Liang J."/>
            <person name="Zhou Z."/>
            <person name="Hou R."/>
            <person name="Li X."/>
            <person name="Liu Y."/>
            <person name="Li H."/>
            <person name="Ning X."/>
            <person name="Lin Y."/>
            <person name="Zhao L."/>
            <person name="Xing Q."/>
            <person name="Dou J."/>
            <person name="Li Y."/>
            <person name="Mao J."/>
            <person name="Guo H."/>
            <person name="Dou H."/>
            <person name="Li T."/>
            <person name="Mu C."/>
            <person name="Jiang W."/>
            <person name="Fu Q."/>
            <person name="Fu X."/>
            <person name="Miao Y."/>
            <person name="Liu J."/>
            <person name="Yu Q."/>
            <person name="Li R."/>
            <person name="Liao H."/>
            <person name="Li X."/>
            <person name="Kong Y."/>
            <person name="Jiang Z."/>
            <person name="Chourrout D."/>
            <person name="Li R."/>
            <person name="Bao Z."/>
        </authorList>
    </citation>
    <scope>NUCLEOTIDE SEQUENCE [LARGE SCALE GENOMIC DNA]</scope>
    <source>
        <strain evidence="7 8">PY_sf001</strain>
    </source>
</reference>
<sequence length="74" mass="8339">MITDGVWVWASSMSPLSYFNWGPKEPNGQTNEDCISVMHDSGTWYDLSCRAPLYYVCERKTQPKICTEGSTVIG</sequence>
<gene>
    <name evidence="7" type="ORF">KP79_PYT24306</name>
</gene>
<protein>
    <submittedName>
        <fullName evidence="7">C-type lectin domain family 17, member A</fullName>
    </submittedName>
</protein>
<proteinExistence type="predicted"/>
<dbReference type="AlphaFoldDB" id="A0A210QRQ5"/>
<keyword evidence="5" id="KW-1015">Disulfide bond</keyword>
<dbReference type="PROSITE" id="PS50041">
    <property type="entry name" value="C_TYPE_LECTIN_2"/>
    <property type="match status" value="1"/>
</dbReference>
<dbReference type="Pfam" id="PF00059">
    <property type="entry name" value="Lectin_C"/>
    <property type="match status" value="1"/>
</dbReference>
<dbReference type="GO" id="GO:0005615">
    <property type="term" value="C:extracellular space"/>
    <property type="evidence" value="ECO:0007669"/>
    <property type="project" value="TreeGrafter"/>
</dbReference>
<evidence type="ECO:0000256" key="2">
    <source>
        <dbReference type="ARBA" id="ARBA00022525"/>
    </source>
</evidence>
<dbReference type="PROSITE" id="PS00615">
    <property type="entry name" value="C_TYPE_LECTIN_1"/>
    <property type="match status" value="1"/>
</dbReference>
<accession>A0A210QRQ5</accession>
<feature type="domain" description="C-type lectin" evidence="6">
    <location>
        <begin position="1"/>
        <end position="58"/>
    </location>
</feature>
<evidence type="ECO:0000259" key="6">
    <source>
        <dbReference type="PROSITE" id="PS50041"/>
    </source>
</evidence>
<dbReference type="InterPro" id="IPR016187">
    <property type="entry name" value="CTDL_fold"/>
</dbReference>
<dbReference type="InterPro" id="IPR016186">
    <property type="entry name" value="C-type_lectin-like/link_sf"/>
</dbReference>
<dbReference type="PANTHER" id="PTHR22799">
    <property type="entry name" value="TETRANECTIN-RELATED"/>
    <property type="match status" value="1"/>
</dbReference>
<dbReference type="EMBL" id="NEDP02002269">
    <property type="protein sequence ID" value="OWF51399.1"/>
    <property type="molecule type" value="Genomic_DNA"/>
</dbReference>
<dbReference type="GO" id="GO:0008083">
    <property type="term" value="F:growth factor activity"/>
    <property type="evidence" value="ECO:0007669"/>
    <property type="project" value="TreeGrafter"/>
</dbReference>
<dbReference type="InterPro" id="IPR018378">
    <property type="entry name" value="C-type_lectin_CS"/>
</dbReference>
<keyword evidence="4 7" id="KW-0430">Lectin</keyword>
<dbReference type="InterPro" id="IPR001304">
    <property type="entry name" value="C-type_lectin-like"/>
</dbReference>
<keyword evidence="2" id="KW-0964">Secreted</keyword>
<keyword evidence="3" id="KW-0732">Signal</keyword>
<evidence type="ECO:0000256" key="5">
    <source>
        <dbReference type="ARBA" id="ARBA00023157"/>
    </source>
</evidence>
<organism evidence="7 8">
    <name type="scientific">Mizuhopecten yessoensis</name>
    <name type="common">Japanese scallop</name>
    <name type="synonym">Patinopecten yessoensis</name>
    <dbReference type="NCBI Taxonomy" id="6573"/>
    <lineage>
        <taxon>Eukaryota</taxon>
        <taxon>Metazoa</taxon>
        <taxon>Spiralia</taxon>
        <taxon>Lophotrochozoa</taxon>
        <taxon>Mollusca</taxon>
        <taxon>Bivalvia</taxon>
        <taxon>Autobranchia</taxon>
        <taxon>Pteriomorphia</taxon>
        <taxon>Pectinida</taxon>
        <taxon>Pectinoidea</taxon>
        <taxon>Pectinidae</taxon>
        <taxon>Mizuhopecten</taxon>
    </lineage>
</organism>
<dbReference type="Proteomes" id="UP000242188">
    <property type="component" value="Unassembled WGS sequence"/>
</dbReference>
<evidence type="ECO:0000256" key="3">
    <source>
        <dbReference type="ARBA" id="ARBA00022729"/>
    </source>
</evidence>
<evidence type="ECO:0000256" key="1">
    <source>
        <dbReference type="ARBA" id="ARBA00004613"/>
    </source>
</evidence>
<dbReference type="SUPFAM" id="SSF56436">
    <property type="entry name" value="C-type lectin-like"/>
    <property type="match status" value="1"/>
</dbReference>
<comment type="subcellular location">
    <subcellularLocation>
        <location evidence="1">Secreted</location>
    </subcellularLocation>
</comment>
<dbReference type="PANTHER" id="PTHR22799:SF1">
    <property type="entry name" value="C-TYPE LECTIN DOMAIN FAMILY 11 MEMBER A"/>
    <property type="match status" value="1"/>
</dbReference>
<evidence type="ECO:0000313" key="7">
    <source>
        <dbReference type="EMBL" id="OWF51399.1"/>
    </source>
</evidence>